<evidence type="ECO:0000256" key="2">
    <source>
        <dbReference type="SAM" id="Phobius"/>
    </source>
</evidence>
<feature type="transmembrane region" description="Helical" evidence="2">
    <location>
        <begin position="194"/>
        <end position="217"/>
    </location>
</feature>
<feature type="compositionally biased region" description="Polar residues" evidence="1">
    <location>
        <begin position="251"/>
        <end position="271"/>
    </location>
</feature>
<name>A0ABN4N759_9GAMM</name>
<evidence type="ECO:0000313" key="3">
    <source>
        <dbReference type="EMBL" id="AMT96934.1"/>
    </source>
</evidence>
<dbReference type="Proteomes" id="UP000076104">
    <property type="component" value="Chromosome"/>
</dbReference>
<feature type="region of interest" description="Disordered" evidence="1">
    <location>
        <begin position="227"/>
        <end position="331"/>
    </location>
</feature>
<dbReference type="RefSeq" id="WP_062844566.1">
    <property type="nucleotide sequence ID" value="NZ_CP014945.1"/>
</dbReference>
<accession>A0ABN4N759</accession>
<keyword evidence="4" id="KW-1185">Reference proteome</keyword>
<sequence length="331" mass="35839">MSDEKNDIDTGFEEKLAEIVGKKSRNRSNHNIYERFISRVQGDEDGDDIENKTLRPLDDTDQSFAYESLSTHTFERFTNQENKEPFEATSTTDATFDFSDQEIPTNSNANIANKAFGSEVDDDALTFDFYDDTDSSSQAVDASLTNASPTGYAATDDSAYTRNDSQAVIPEPSIPSAIQAASAQDRLANSKKPLIIGMIFGSLLIVMIVLALIYTGILSTPIQTAAPDSTEINSASESDKAAPDNSPAVAVNTTPTSSNPVEQPVAKTQDTAVGENPEATDTSKTAEALPAESSDNEATETKTKDLGAEAEITYEDFREESQNTLYRESND</sequence>
<reference evidence="3 4" key="1">
    <citation type="submission" date="2016-03" db="EMBL/GenBank/DDBJ databases">
        <title>Genome sequencing of Psychrobacter alimentarius PAMC 27889.</title>
        <authorList>
            <person name="Lee J."/>
            <person name="Kim O.-S."/>
        </authorList>
    </citation>
    <scope>NUCLEOTIDE SEQUENCE [LARGE SCALE GENOMIC DNA]</scope>
    <source>
        <strain evidence="3 4">PAMC 27889</strain>
    </source>
</reference>
<dbReference type="GeneID" id="33060299"/>
<organism evidence="3 4">
    <name type="scientific">Psychrobacter alimentarius</name>
    <dbReference type="NCBI Taxonomy" id="261164"/>
    <lineage>
        <taxon>Bacteria</taxon>
        <taxon>Pseudomonadati</taxon>
        <taxon>Pseudomonadota</taxon>
        <taxon>Gammaproteobacteria</taxon>
        <taxon>Moraxellales</taxon>
        <taxon>Moraxellaceae</taxon>
        <taxon>Psychrobacter</taxon>
    </lineage>
</organism>
<gene>
    <name evidence="3" type="ORF">A3K91_1330</name>
</gene>
<evidence type="ECO:0000313" key="4">
    <source>
        <dbReference type="Proteomes" id="UP000076104"/>
    </source>
</evidence>
<feature type="compositionally biased region" description="Polar residues" evidence="1">
    <location>
        <begin position="322"/>
        <end position="331"/>
    </location>
</feature>
<evidence type="ECO:0000256" key="1">
    <source>
        <dbReference type="SAM" id="MobiDB-lite"/>
    </source>
</evidence>
<feature type="compositionally biased region" description="Polar residues" evidence="1">
    <location>
        <begin position="227"/>
        <end position="236"/>
    </location>
</feature>
<keyword evidence="2" id="KW-1133">Transmembrane helix</keyword>
<proteinExistence type="predicted"/>
<keyword evidence="2" id="KW-0472">Membrane</keyword>
<protein>
    <submittedName>
        <fullName evidence="3">Uncharacterized protein</fullName>
    </submittedName>
</protein>
<dbReference type="EMBL" id="CP014945">
    <property type="protein sequence ID" value="AMT96934.1"/>
    <property type="molecule type" value="Genomic_DNA"/>
</dbReference>
<keyword evidence="2" id="KW-0812">Transmembrane</keyword>